<feature type="region of interest" description="Disordered" evidence="2">
    <location>
        <begin position="25"/>
        <end position="52"/>
    </location>
</feature>
<reference evidence="3 4" key="1">
    <citation type="journal article" date="2010" name="Science">
        <title>Genomic comparison of the ants Camponotus floridanus and Harpegnathos saltator.</title>
        <authorList>
            <person name="Bonasio R."/>
            <person name="Zhang G."/>
            <person name="Ye C."/>
            <person name="Mutti N.S."/>
            <person name="Fang X."/>
            <person name="Qin N."/>
            <person name="Donahue G."/>
            <person name="Yang P."/>
            <person name="Li Q."/>
            <person name="Li C."/>
            <person name="Zhang P."/>
            <person name="Huang Z."/>
            <person name="Berger S.L."/>
            <person name="Reinberg D."/>
            <person name="Wang J."/>
            <person name="Liebig J."/>
        </authorList>
    </citation>
    <scope>NUCLEOTIDE SEQUENCE [LARGE SCALE GENOMIC DNA]</scope>
    <source>
        <strain evidence="3 4">R22 G/1</strain>
    </source>
</reference>
<dbReference type="AlphaFoldDB" id="E2B526"/>
<feature type="compositionally biased region" description="Low complexity" evidence="2">
    <location>
        <begin position="300"/>
        <end position="324"/>
    </location>
</feature>
<feature type="compositionally biased region" description="Pro residues" evidence="2">
    <location>
        <begin position="687"/>
        <end position="714"/>
    </location>
</feature>
<feature type="compositionally biased region" description="Low complexity" evidence="2">
    <location>
        <begin position="28"/>
        <end position="40"/>
    </location>
</feature>
<dbReference type="InParanoid" id="E2B526"/>
<evidence type="ECO:0000256" key="1">
    <source>
        <dbReference type="SAM" id="Coils"/>
    </source>
</evidence>
<protein>
    <submittedName>
        <fullName evidence="3">Uncharacterized protein</fullName>
    </submittedName>
</protein>
<evidence type="ECO:0000313" key="4">
    <source>
        <dbReference type="Proteomes" id="UP000008237"/>
    </source>
</evidence>
<proteinExistence type="predicted"/>
<name>E2B526_HARSA</name>
<organism evidence="4">
    <name type="scientific">Harpegnathos saltator</name>
    <name type="common">Jerdon's jumping ant</name>
    <dbReference type="NCBI Taxonomy" id="610380"/>
    <lineage>
        <taxon>Eukaryota</taxon>
        <taxon>Metazoa</taxon>
        <taxon>Ecdysozoa</taxon>
        <taxon>Arthropoda</taxon>
        <taxon>Hexapoda</taxon>
        <taxon>Insecta</taxon>
        <taxon>Pterygota</taxon>
        <taxon>Neoptera</taxon>
        <taxon>Endopterygota</taxon>
        <taxon>Hymenoptera</taxon>
        <taxon>Apocrita</taxon>
        <taxon>Aculeata</taxon>
        <taxon>Formicoidea</taxon>
        <taxon>Formicidae</taxon>
        <taxon>Ponerinae</taxon>
        <taxon>Ponerini</taxon>
        <taxon>Harpegnathos</taxon>
    </lineage>
</organism>
<feature type="region of interest" description="Disordered" evidence="2">
    <location>
        <begin position="652"/>
        <end position="748"/>
    </location>
</feature>
<feature type="compositionally biased region" description="Polar residues" evidence="2">
    <location>
        <begin position="879"/>
        <end position="893"/>
    </location>
</feature>
<gene>
    <name evidence="3" type="ORF">EAI_07741</name>
</gene>
<feature type="region of interest" description="Disordered" evidence="2">
    <location>
        <begin position="391"/>
        <end position="423"/>
    </location>
</feature>
<dbReference type="OrthoDB" id="8193675at2759"/>
<evidence type="ECO:0000313" key="3">
    <source>
        <dbReference type="EMBL" id="EFN89234.1"/>
    </source>
</evidence>
<dbReference type="Proteomes" id="UP000008237">
    <property type="component" value="Unassembled WGS sequence"/>
</dbReference>
<evidence type="ECO:0000256" key="2">
    <source>
        <dbReference type="SAM" id="MobiDB-lite"/>
    </source>
</evidence>
<feature type="compositionally biased region" description="Polar residues" evidence="2">
    <location>
        <begin position="720"/>
        <end position="748"/>
    </location>
</feature>
<keyword evidence="1" id="KW-0175">Coiled coil</keyword>
<feature type="region of interest" description="Disordered" evidence="2">
    <location>
        <begin position="799"/>
        <end position="836"/>
    </location>
</feature>
<feature type="region of interest" description="Disordered" evidence="2">
    <location>
        <begin position="300"/>
        <end position="379"/>
    </location>
</feature>
<feature type="compositionally biased region" description="Polar residues" evidence="2">
    <location>
        <begin position="365"/>
        <end position="378"/>
    </location>
</feature>
<feature type="region of interest" description="Disordered" evidence="2">
    <location>
        <begin position="770"/>
        <end position="789"/>
    </location>
</feature>
<dbReference type="EMBL" id="GL445685">
    <property type="protein sequence ID" value="EFN89234.1"/>
    <property type="molecule type" value="Genomic_DNA"/>
</dbReference>
<sequence length="893" mass="99683">MARRKRTRQETSFYEVRESFRENARLMTTQQPSFSPSSPTEVTINSHRRSPESVLYESPQVELLQPEELSPEIISKISRVKLSPRDAYEHDDDDEECNVASGGERERRPLVQEEWTCRREDDPYGSKKMDDCYMLDKTLSMNDDLAREIENYLGEEQSSSAMETAIAECRTTHEMTPLLDVAVGELQSRCIAPTHPMKSQQSGEFSHEFEPLESLVCETVDGYDEVCAVGTATGQKNDERNRDAAGMRNGGPSFASWREFRKIFAYLQRLNRKICGKGVAPLFAKRRFSCSNRKFRYVSMTTSPPQSSSSSSSSVASFHTSLLSPKSTRNRNGSAARKTTQNVFANECQAKPDESPRRTKRTETNAEGSVTPCSGSSRSTHRCRGILKFEDEDEEAKGKQKQPAMARAVDRTNDPMLPPERQNKSEKHLYPLNLPVCIKTRWDSCSSSESTPTSSVDLLAVSDGCGSHPREVEYQDGTYMCRISRSIATPRSRGHPSQSRNISYIVIRKVAAFCIWLMRKLLHMLTNGYKKLRRVIVSSVSFSSGDHISSQSLQMKEFGHLIVMLRSENEQMLCVMSEKVTRLSTEFVQVRTGIEAVLGVVTAEVDSVREISRKMNENNIALTQELKKLHEALEEIRLKSARQVSSATSCSSLSSRFPSSLSPPPPSLVLSPKHTTESASSMQPLSSLPPPPPPPPPPLSSVLPPPPPPLPPTPFLSASFQFSSITPTTPNSNMNNRNSVTPTRKCSTPLLNRPSITVEDLLKVTLKKAPQSIKDNRRNTIPGPRGPVVSLDMLRNVKLKSARRRSNDQAGRSPRNGRIVKSRTVPTLSLSPITTGSEGNLERILRQVDINRRGPRRLLSGSISFRDHDFTKDDGRPQSLETLKHSQSQSAIA</sequence>
<feature type="compositionally biased region" description="Polar residues" evidence="2">
    <location>
        <begin position="325"/>
        <end position="344"/>
    </location>
</feature>
<feature type="compositionally biased region" description="Basic and acidic residues" evidence="2">
    <location>
        <begin position="350"/>
        <end position="364"/>
    </location>
</feature>
<keyword evidence="4" id="KW-1185">Reference proteome</keyword>
<feature type="coiled-coil region" evidence="1">
    <location>
        <begin position="612"/>
        <end position="639"/>
    </location>
</feature>
<accession>E2B526</accession>
<feature type="region of interest" description="Disordered" evidence="2">
    <location>
        <begin position="86"/>
        <end position="107"/>
    </location>
</feature>
<feature type="compositionally biased region" description="Polar residues" evidence="2">
    <location>
        <begin position="824"/>
        <end position="836"/>
    </location>
</feature>
<feature type="region of interest" description="Disordered" evidence="2">
    <location>
        <begin position="868"/>
        <end position="893"/>
    </location>
</feature>